<dbReference type="Proteomes" id="UP000011885">
    <property type="component" value="Unassembled WGS sequence"/>
</dbReference>
<proteinExistence type="predicted"/>
<dbReference type="EMBL" id="ANOH01000350">
    <property type="protein sequence ID" value="EMI53487.1"/>
    <property type="molecule type" value="Genomic_DNA"/>
</dbReference>
<sequence length="58" mass="6542">MATDESMGYVIVSTERQPVQNTKDAKMRNRRHPNDSPDVLLICSAIRFEDLTSCASRS</sequence>
<evidence type="ECO:0000256" key="1">
    <source>
        <dbReference type="SAM" id="MobiDB-lite"/>
    </source>
</evidence>
<feature type="region of interest" description="Disordered" evidence="1">
    <location>
        <begin position="1"/>
        <end position="36"/>
    </location>
</feature>
<dbReference type="AlphaFoldDB" id="M5TWA1"/>
<dbReference type="PATRIC" id="fig|1263870.3.peg.5396"/>
<protein>
    <submittedName>
        <fullName evidence="2">Uncharacterized protein</fullName>
    </submittedName>
</protein>
<evidence type="ECO:0000313" key="2">
    <source>
        <dbReference type="EMBL" id="EMI53487.1"/>
    </source>
</evidence>
<feature type="compositionally biased region" description="Basic and acidic residues" evidence="1">
    <location>
        <begin position="23"/>
        <end position="35"/>
    </location>
</feature>
<comment type="caution">
    <text evidence="2">The sequence shown here is derived from an EMBL/GenBank/DDBJ whole genome shotgun (WGS) entry which is preliminary data.</text>
</comment>
<organism evidence="2 3">
    <name type="scientific">Rhodopirellula sallentina SM41</name>
    <dbReference type="NCBI Taxonomy" id="1263870"/>
    <lineage>
        <taxon>Bacteria</taxon>
        <taxon>Pseudomonadati</taxon>
        <taxon>Planctomycetota</taxon>
        <taxon>Planctomycetia</taxon>
        <taxon>Pirellulales</taxon>
        <taxon>Pirellulaceae</taxon>
        <taxon>Rhodopirellula</taxon>
    </lineage>
</organism>
<gene>
    <name evidence="2" type="ORF">RSSM_05103</name>
</gene>
<accession>M5TWA1</accession>
<keyword evidence="3" id="KW-1185">Reference proteome</keyword>
<evidence type="ECO:0000313" key="3">
    <source>
        <dbReference type="Proteomes" id="UP000011885"/>
    </source>
</evidence>
<name>M5TWA1_9BACT</name>
<reference evidence="2 3" key="1">
    <citation type="journal article" date="2013" name="Mar. Genomics">
        <title>Expression of sulfatases in Rhodopirellula baltica and the diversity of sulfatases in the genus Rhodopirellula.</title>
        <authorList>
            <person name="Wegner C.E."/>
            <person name="Richter-Heitmann T."/>
            <person name="Klindworth A."/>
            <person name="Klockow C."/>
            <person name="Richter M."/>
            <person name="Achstetter T."/>
            <person name="Glockner F.O."/>
            <person name="Harder J."/>
        </authorList>
    </citation>
    <scope>NUCLEOTIDE SEQUENCE [LARGE SCALE GENOMIC DNA]</scope>
    <source>
        <strain evidence="2 3">SM41</strain>
    </source>
</reference>